<feature type="non-terminal residue" evidence="1">
    <location>
        <position position="1"/>
    </location>
</feature>
<proteinExistence type="predicted"/>
<reference evidence="1" key="1">
    <citation type="submission" date="2022-04" db="EMBL/GenBank/DDBJ databases">
        <title>Jade perch genome.</title>
        <authorList>
            <person name="Chao B."/>
        </authorList>
    </citation>
    <scope>NUCLEOTIDE SEQUENCE</scope>
    <source>
        <strain evidence="1">CB-2022</strain>
    </source>
</reference>
<accession>A0ACB8WTD9</accession>
<protein>
    <submittedName>
        <fullName evidence="1">Uncharacterized protein</fullName>
    </submittedName>
</protein>
<gene>
    <name evidence="1" type="ORF">L3Q82_023909</name>
</gene>
<name>A0ACB8WTD9_9TELE</name>
<sequence length="165" mass="19059">LTPLPPVRALYQKYQKQDHHFSPVCFYHPTDFCRLPENDGEGTQFSFAFYYNASTDQCYPFLYKGQGGNANRFLNEIQCIRNCSTNADNFYPMEATQACHFRKAEGGCSGKFLRFYYDSVHDKCKKFLWTGCFGNGNRFFDYNSCNTTCAGIHGEHVSFSYAHRC</sequence>
<evidence type="ECO:0000313" key="2">
    <source>
        <dbReference type="Proteomes" id="UP000831701"/>
    </source>
</evidence>
<evidence type="ECO:0000313" key="1">
    <source>
        <dbReference type="EMBL" id="KAI3371292.1"/>
    </source>
</evidence>
<organism evidence="1 2">
    <name type="scientific">Scortum barcoo</name>
    <name type="common">barcoo grunter</name>
    <dbReference type="NCBI Taxonomy" id="214431"/>
    <lineage>
        <taxon>Eukaryota</taxon>
        <taxon>Metazoa</taxon>
        <taxon>Chordata</taxon>
        <taxon>Craniata</taxon>
        <taxon>Vertebrata</taxon>
        <taxon>Euteleostomi</taxon>
        <taxon>Actinopterygii</taxon>
        <taxon>Neopterygii</taxon>
        <taxon>Teleostei</taxon>
        <taxon>Neoteleostei</taxon>
        <taxon>Acanthomorphata</taxon>
        <taxon>Eupercaria</taxon>
        <taxon>Centrarchiformes</taxon>
        <taxon>Terapontoidei</taxon>
        <taxon>Terapontidae</taxon>
        <taxon>Scortum</taxon>
    </lineage>
</organism>
<keyword evidence="2" id="KW-1185">Reference proteome</keyword>
<dbReference type="EMBL" id="CM041536">
    <property type="protein sequence ID" value="KAI3371292.1"/>
    <property type="molecule type" value="Genomic_DNA"/>
</dbReference>
<dbReference type="Proteomes" id="UP000831701">
    <property type="component" value="Chromosome 6"/>
</dbReference>
<comment type="caution">
    <text evidence="1">The sequence shown here is derived from an EMBL/GenBank/DDBJ whole genome shotgun (WGS) entry which is preliminary data.</text>
</comment>